<dbReference type="RefSeq" id="WP_109304828.1">
    <property type="nucleotide sequence ID" value="NZ_BJUF01000002.1"/>
</dbReference>
<name>A0A2U3AQ51_9BACL</name>
<feature type="domain" description="HTH araC/xylS-type" evidence="4">
    <location>
        <begin position="171"/>
        <end position="269"/>
    </location>
</feature>
<dbReference type="EMBL" id="QFVR01000002">
    <property type="protein sequence ID" value="PWI26657.1"/>
    <property type="molecule type" value="Genomic_DNA"/>
</dbReference>
<dbReference type="OrthoDB" id="2563880at2"/>
<keyword evidence="6" id="KW-1185">Reference proteome</keyword>
<reference evidence="5 6" key="1">
    <citation type="submission" date="2018-05" db="EMBL/GenBank/DDBJ databases">
        <title>Kurthia sibirica genome sequence.</title>
        <authorList>
            <person name="Maclea K.S."/>
            <person name="Goen A.E."/>
        </authorList>
    </citation>
    <scope>NUCLEOTIDE SEQUENCE [LARGE SCALE GENOMIC DNA]</scope>
    <source>
        <strain evidence="5 6">ATCC 49154</strain>
    </source>
</reference>
<evidence type="ECO:0000313" key="6">
    <source>
        <dbReference type="Proteomes" id="UP000245938"/>
    </source>
</evidence>
<keyword evidence="3" id="KW-0804">Transcription</keyword>
<evidence type="ECO:0000259" key="4">
    <source>
        <dbReference type="PROSITE" id="PS01124"/>
    </source>
</evidence>
<dbReference type="PANTHER" id="PTHR43280:SF2">
    <property type="entry name" value="HTH-TYPE TRANSCRIPTIONAL REGULATOR EXSA"/>
    <property type="match status" value="1"/>
</dbReference>
<keyword evidence="2" id="KW-0238">DNA-binding</keyword>
<protein>
    <recommendedName>
        <fullName evidence="4">HTH araC/xylS-type domain-containing protein</fullName>
    </recommendedName>
</protein>
<dbReference type="Gene3D" id="3.40.50.1980">
    <property type="entry name" value="Nitrogenase molybdenum iron protein domain"/>
    <property type="match status" value="2"/>
</dbReference>
<evidence type="ECO:0000256" key="1">
    <source>
        <dbReference type="ARBA" id="ARBA00023015"/>
    </source>
</evidence>
<dbReference type="PROSITE" id="PS00041">
    <property type="entry name" value="HTH_ARAC_FAMILY_1"/>
    <property type="match status" value="1"/>
</dbReference>
<comment type="caution">
    <text evidence="5">The sequence shown here is derived from an EMBL/GenBank/DDBJ whole genome shotgun (WGS) entry which is preliminary data.</text>
</comment>
<dbReference type="SUPFAM" id="SSF53807">
    <property type="entry name" value="Helical backbone' metal receptor"/>
    <property type="match status" value="1"/>
</dbReference>
<dbReference type="PANTHER" id="PTHR43280">
    <property type="entry name" value="ARAC-FAMILY TRANSCRIPTIONAL REGULATOR"/>
    <property type="match status" value="1"/>
</dbReference>
<sequence>MRIIINWVGDEMSIVQNIFRFEKIEERVLLPYDSMQLIKSSNSLLTVVSGMAELNGTITLGLTSVYISNMGVVMELRNNGEKPFVFRVSSFTSFILRQDDRQQLCYELMREYVNYEGLFYHKASNKVRKVSEALFKEQQIPQQAHLLYKLIHTIEEEYKLQKNHVVEISFQSVLAYISKHSHEALKRDEIANYFGYHPNYFSKRIKKETGWSFSDYLAHIRLDKAKVLLLNRNLTIADIARKVGYQDGLYLSRKFRKLTGITPSEFRAFKNYKRIFTFQFTGSLLAAGITPVGTLSWAGNLPPYIVQQLDTTQLIKNGDFPSFEQLRNMSLDLIIGPSYLYAHPQLIEELEKIAPVFILEWDQIDRIVEVETIAAMMGTENSAEEWRENYLAEVEMGKSLLQPLIESGETVGVFELREDEQVGIWRSSARGAYNIYEQLKLVPPPSIQDEVLTPNRHLIIDEYRISSYAADHMLVIVHSEEQGRRLLESDYWCSVRQRYNSKVYILQLEDFWASEGVFLSHQLAIQINKLVNGDFI</sequence>
<keyword evidence="1" id="KW-0805">Transcription regulation</keyword>
<gene>
    <name evidence="5" type="ORF">DEX24_02540</name>
</gene>
<organism evidence="5 6">
    <name type="scientific">Kurthia sibirica</name>
    <dbReference type="NCBI Taxonomy" id="202750"/>
    <lineage>
        <taxon>Bacteria</taxon>
        <taxon>Bacillati</taxon>
        <taxon>Bacillota</taxon>
        <taxon>Bacilli</taxon>
        <taxon>Bacillales</taxon>
        <taxon>Caryophanaceae</taxon>
        <taxon>Kurthia</taxon>
    </lineage>
</organism>
<dbReference type="SUPFAM" id="SSF46689">
    <property type="entry name" value="Homeodomain-like"/>
    <property type="match status" value="2"/>
</dbReference>
<dbReference type="Pfam" id="PF12833">
    <property type="entry name" value="HTH_18"/>
    <property type="match status" value="1"/>
</dbReference>
<dbReference type="AlphaFoldDB" id="A0A2U3AQ51"/>
<dbReference type="SMART" id="SM00342">
    <property type="entry name" value="HTH_ARAC"/>
    <property type="match status" value="1"/>
</dbReference>
<accession>A0A2U3AQ51</accession>
<dbReference type="GO" id="GO:0003700">
    <property type="term" value="F:DNA-binding transcription factor activity"/>
    <property type="evidence" value="ECO:0007669"/>
    <property type="project" value="InterPro"/>
</dbReference>
<dbReference type="Gene3D" id="1.10.10.60">
    <property type="entry name" value="Homeodomain-like"/>
    <property type="match status" value="2"/>
</dbReference>
<dbReference type="InterPro" id="IPR018062">
    <property type="entry name" value="HTH_AraC-typ_CS"/>
</dbReference>
<dbReference type="PROSITE" id="PS01124">
    <property type="entry name" value="HTH_ARAC_FAMILY_2"/>
    <property type="match status" value="1"/>
</dbReference>
<proteinExistence type="predicted"/>
<dbReference type="InterPro" id="IPR009057">
    <property type="entry name" value="Homeodomain-like_sf"/>
</dbReference>
<dbReference type="Proteomes" id="UP000245938">
    <property type="component" value="Unassembled WGS sequence"/>
</dbReference>
<evidence type="ECO:0000256" key="2">
    <source>
        <dbReference type="ARBA" id="ARBA00023125"/>
    </source>
</evidence>
<dbReference type="InterPro" id="IPR018060">
    <property type="entry name" value="HTH_AraC"/>
</dbReference>
<evidence type="ECO:0000256" key="3">
    <source>
        <dbReference type="ARBA" id="ARBA00023163"/>
    </source>
</evidence>
<dbReference type="GO" id="GO:0043565">
    <property type="term" value="F:sequence-specific DNA binding"/>
    <property type="evidence" value="ECO:0007669"/>
    <property type="project" value="InterPro"/>
</dbReference>
<evidence type="ECO:0000313" key="5">
    <source>
        <dbReference type="EMBL" id="PWI26657.1"/>
    </source>
</evidence>